<evidence type="ECO:0000313" key="1">
    <source>
        <dbReference type="EMBL" id="CCC69156.1"/>
    </source>
</evidence>
<dbReference type="OMA" id="DYRVWIH"/>
<dbReference type="InParanoid" id="G0VCE7"/>
<protein>
    <submittedName>
        <fullName evidence="1">Uncharacterized protein</fullName>
    </submittedName>
</protein>
<dbReference type="RefSeq" id="XP_003675523.1">
    <property type="nucleotide sequence ID" value="XM_003675475.1"/>
</dbReference>
<reference evidence="1 2" key="1">
    <citation type="journal article" date="2011" name="Proc. Natl. Acad. Sci. U.S.A.">
        <title>Evolutionary erosion of yeast sex chromosomes by mating-type switching accidents.</title>
        <authorList>
            <person name="Gordon J.L."/>
            <person name="Armisen D."/>
            <person name="Proux-Wera E."/>
            <person name="Oheigeartaigh S.S."/>
            <person name="Byrne K.P."/>
            <person name="Wolfe K.H."/>
        </authorList>
    </citation>
    <scope>NUCLEOTIDE SEQUENCE [LARGE SCALE GENOMIC DNA]</scope>
    <source>
        <strain evidence="2">ATCC 76901 / BCRC 22586 / CBS 4309 / NBRC 1992 / NRRL Y-12630</strain>
    </source>
</reference>
<organism evidence="1 2">
    <name type="scientific">Naumovozyma castellii</name>
    <name type="common">Yeast</name>
    <name type="synonym">Saccharomyces castellii</name>
    <dbReference type="NCBI Taxonomy" id="27288"/>
    <lineage>
        <taxon>Eukaryota</taxon>
        <taxon>Fungi</taxon>
        <taxon>Dikarya</taxon>
        <taxon>Ascomycota</taxon>
        <taxon>Saccharomycotina</taxon>
        <taxon>Saccharomycetes</taxon>
        <taxon>Saccharomycetales</taxon>
        <taxon>Saccharomycetaceae</taxon>
        <taxon>Naumovozyma</taxon>
    </lineage>
</organism>
<dbReference type="Proteomes" id="UP000001640">
    <property type="component" value="Chromosome 3"/>
</dbReference>
<reference key="2">
    <citation type="submission" date="2011-08" db="EMBL/GenBank/DDBJ databases">
        <title>Genome sequence of Naumovozyma castellii.</title>
        <authorList>
            <person name="Gordon J.L."/>
            <person name="Armisen D."/>
            <person name="Proux-Wera E."/>
            <person name="OhEigeartaigh S.S."/>
            <person name="Byrne K.P."/>
            <person name="Wolfe K.H."/>
        </authorList>
    </citation>
    <scope>NUCLEOTIDE SEQUENCE</scope>
    <source>
        <strain>Type strain:CBS 4309</strain>
    </source>
</reference>
<dbReference type="InterPro" id="IPR010770">
    <property type="entry name" value="Ecd"/>
</dbReference>
<name>G0VCE7_NAUCA</name>
<dbReference type="AlphaFoldDB" id="G0VCE7"/>
<dbReference type="PANTHER" id="PTHR13060:SF0">
    <property type="entry name" value="PROTEIN ECDYSONELESS HOMOLOG"/>
    <property type="match status" value="1"/>
</dbReference>
<sequence length="518" mass="60795">MKVLKPEDQLDSEWLWQYDDGEKEINVFDAPDKLYMTFGVFYLDRLATDTELSLLLVTEELTKLVQEWQSRYPWSEFQGISMNIRTTEDNVPYTFGQICVEDNVHDEELLMTNLLYEFSSKMGPQVFIKISDTEGDFILSEIHDFIPEEYEYPIPNNRFWLHEGKFKMIPTYFYDGRGLKKGEALDFLRKAYFKLIELESLNVGIKSKILDNFPNGILDNLVKLPLKIESQEFYDILTENPQLISFLIKNLIHPVEENEDVDFQLEKEDEQDNCRQLELLVPRNHCDLLSLYLDTQNLKTDIDKIPLHSSRALFHVFQYLVEKKTLEVVESERTRESEEKLTQESVLNFFNFEQASLEAKFQANTDVEPTEELMDKLTAFFGESDKIDITNEDVFKKNNEEALNEEGIDSQAKNYFQEQNVDIDEDDFFEYFLKGALKLKGEKIEEFRRHPSIITTEHPEKDEIDIDVENEFEEMFPDMQSKENVPDSLNELFKSLSVDGAPTGPFQSLLRNLKNETK</sequence>
<dbReference type="GO" id="GO:0005634">
    <property type="term" value="C:nucleus"/>
    <property type="evidence" value="ECO:0007669"/>
    <property type="project" value="TreeGrafter"/>
</dbReference>
<dbReference type="PANTHER" id="PTHR13060">
    <property type="entry name" value="SGT1 PROTEIN HSGT1 SUPPRESSOR OF GCR2"/>
    <property type="match status" value="1"/>
</dbReference>
<dbReference type="HOGENOM" id="CLU_040069_0_0_1"/>
<gene>
    <name evidence="1" type="primary">NCAS0C01660</name>
    <name evidence="1" type="ordered locus">NCAS_0C01660</name>
</gene>
<dbReference type="STRING" id="1064592.G0VCE7"/>
<keyword evidence="2" id="KW-1185">Reference proteome</keyword>
<dbReference type="Pfam" id="PF07093">
    <property type="entry name" value="SGT1"/>
    <property type="match status" value="1"/>
</dbReference>
<dbReference type="KEGG" id="ncs:NCAS_0C01660"/>
<dbReference type="GeneID" id="96902740"/>
<accession>G0VCE7</accession>
<dbReference type="eggNOG" id="KOG2406">
    <property type="taxonomic scope" value="Eukaryota"/>
</dbReference>
<evidence type="ECO:0000313" key="2">
    <source>
        <dbReference type="Proteomes" id="UP000001640"/>
    </source>
</evidence>
<dbReference type="EMBL" id="HE576754">
    <property type="protein sequence ID" value="CCC69156.1"/>
    <property type="molecule type" value="Genomic_DNA"/>
</dbReference>
<dbReference type="OrthoDB" id="27237at2759"/>
<proteinExistence type="predicted"/>